<dbReference type="Proteomes" id="UP001335729">
    <property type="component" value="Unassembled WGS sequence"/>
</dbReference>
<keyword evidence="5 8" id="KW-0408">Iron</keyword>
<comment type="cofactor">
    <cofactor evidence="1">
        <name>[3Fe-4S] cluster</name>
        <dbReference type="ChEBI" id="CHEBI:21137"/>
    </cofactor>
</comment>
<evidence type="ECO:0000313" key="9">
    <source>
        <dbReference type="EMBL" id="MEE4024002.1"/>
    </source>
</evidence>
<comment type="function">
    <text evidence="8">Ferredoxins are iron-sulfur proteins that transfer electrons in a wide variety of metabolic reactions.</text>
</comment>
<dbReference type="RefSeq" id="WP_330505394.1">
    <property type="nucleotide sequence ID" value="NZ_JAZDUE010000010.1"/>
</dbReference>
<dbReference type="InterPro" id="IPR051269">
    <property type="entry name" value="Fe-S_cluster_ET"/>
</dbReference>
<evidence type="ECO:0000256" key="5">
    <source>
        <dbReference type="ARBA" id="ARBA00023004"/>
    </source>
</evidence>
<dbReference type="SUPFAM" id="SSF54862">
    <property type="entry name" value="4Fe-4S ferredoxins"/>
    <property type="match status" value="1"/>
</dbReference>
<dbReference type="InterPro" id="IPR001080">
    <property type="entry name" value="3Fe4S_ferredoxin"/>
</dbReference>
<evidence type="ECO:0000313" key="10">
    <source>
        <dbReference type="Proteomes" id="UP001335729"/>
    </source>
</evidence>
<evidence type="ECO:0000256" key="3">
    <source>
        <dbReference type="ARBA" id="ARBA00022723"/>
    </source>
</evidence>
<protein>
    <recommendedName>
        <fullName evidence="8">Ferredoxin</fullName>
    </recommendedName>
</protein>
<dbReference type="Pfam" id="PF13459">
    <property type="entry name" value="Fer4_15"/>
    <property type="match status" value="1"/>
</dbReference>
<evidence type="ECO:0000256" key="2">
    <source>
        <dbReference type="ARBA" id="ARBA00022448"/>
    </source>
</evidence>
<dbReference type="Gene3D" id="3.30.70.20">
    <property type="match status" value="1"/>
</dbReference>
<gene>
    <name evidence="9" type="ORF">V1Y59_13020</name>
</gene>
<keyword evidence="4 8" id="KW-0249">Electron transport</keyword>
<evidence type="ECO:0000256" key="6">
    <source>
        <dbReference type="ARBA" id="ARBA00023014"/>
    </source>
</evidence>
<sequence>MKAHVDRRRCQSAALCVSVAPDVFDLGDDGVAVSLHDELPDDLVGDADEAVAACPAAALALSADKS</sequence>
<proteinExistence type="predicted"/>
<dbReference type="EMBL" id="JAZDUE010000010">
    <property type="protein sequence ID" value="MEE4024002.1"/>
    <property type="molecule type" value="Genomic_DNA"/>
</dbReference>
<accession>A0ABU7MUI7</accession>
<keyword evidence="3 8" id="KW-0479">Metal-binding</keyword>
<keyword evidence="10" id="KW-1185">Reference proteome</keyword>
<evidence type="ECO:0000256" key="1">
    <source>
        <dbReference type="ARBA" id="ARBA00001927"/>
    </source>
</evidence>
<keyword evidence="7" id="KW-0003">3Fe-4S</keyword>
<organism evidence="9 10">
    <name type="scientific">Gordonia prachuapensis</name>
    <dbReference type="NCBI Taxonomy" id="3115651"/>
    <lineage>
        <taxon>Bacteria</taxon>
        <taxon>Bacillati</taxon>
        <taxon>Actinomycetota</taxon>
        <taxon>Actinomycetes</taxon>
        <taxon>Mycobacteriales</taxon>
        <taxon>Gordoniaceae</taxon>
        <taxon>Gordonia</taxon>
    </lineage>
</organism>
<comment type="caution">
    <text evidence="9">The sequence shown here is derived from an EMBL/GenBank/DDBJ whole genome shotgun (WGS) entry which is preliminary data.</text>
</comment>
<evidence type="ECO:0000256" key="8">
    <source>
        <dbReference type="RuleBase" id="RU368020"/>
    </source>
</evidence>
<keyword evidence="6 8" id="KW-0411">Iron-sulfur</keyword>
<dbReference type="PRINTS" id="PR00352">
    <property type="entry name" value="3FE4SFRDOXIN"/>
</dbReference>
<name>A0ABU7MUI7_9ACTN</name>
<reference evidence="9 10" key="1">
    <citation type="submission" date="2024-01" db="EMBL/GenBank/DDBJ databases">
        <title>Draft genome sequence of Gordonia sp. PKS22-38.</title>
        <authorList>
            <person name="Suphannarot A."/>
            <person name="Mingma R."/>
        </authorList>
    </citation>
    <scope>NUCLEOTIDE SEQUENCE [LARGE SCALE GENOMIC DNA]</scope>
    <source>
        <strain evidence="9 10">PKS22-38</strain>
    </source>
</reference>
<evidence type="ECO:0000256" key="4">
    <source>
        <dbReference type="ARBA" id="ARBA00022982"/>
    </source>
</evidence>
<dbReference type="PANTHER" id="PTHR36923:SF3">
    <property type="entry name" value="FERREDOXIN"/>
    <property type="match status" value="1"/>
</dbReference>
<evidence type="ECO:0000256" key="7">
    <source>
        <dbReference type="ARBA" id="ARBA00023291"/>
    </source>
</evidence>
<keyword evidence="2 8" id="KW-0813">Transport</keyword>
<dbReference type="PANTHER" id="PTHR36923">
    <property type="entry name" value="FERREDOXIN"/>
    <property type="match status" value="1"/>
</dbReference>